<dbReference type="Proteomes" id="UP000654075">
    <property type="component" value="Unassembled WGS sequence"/>
</dbReference>
<accession>A0A813G0L7</accession>
<sequence length="132" mass="14788">MPPFSPEAADPKLEEVKKAEVLFGLQPGAALTTDGLFAKKKEMLLAAHPDQAGELVASEAAAKIKAVLTSYNLLRTRCEAYTIRVKANVFVSVSFLHRFLLPFGFSCCLFCFYFSAFFVFLSVWFLRYGQFQ</sequence>
<evidence type="ECO:0000313" key="2">
    <source>
        <dbReference type="EMBL" id="CAE8618420.1"/>
    </source>
</evidence>
<dbReference type="EMBL" id="CAJNNV010026526">
    <property type="protein sequence ID" value="CAE8618420.1"/>
    <property type="molecule type" value="Genomic_DNA"/>
</dbReference>
<keyword evidence="1" id="KW-1133">Transmembrane helix</keyword>
<gene>
    <name evidence="2" type="ORF">PGLA1383_LOCUS36040</name>
</gene>
<name>A0A813G0L7_POLGL</name>
<dbReference type="AlphaFoldDB" id="A0A813G0L7"/>
<evidence type="ECO:0000256" key="1">
    <source>
        <dbReference type="SAM" id="Phobius"/>
    </source>
</evidence>
<evidence type="ECO:0000313" key="3">
    <source>
        <dbReference type="Proteomes" id="UP000654075"/>
    </source>
</evidence>
<feature type="transmembrane region" description="Helical" evidence="1">
    <location>
        <begin position="99"/>
        <end position="126"/>
    </location>
</feature>
<keyword evidence="3" id="KW-1185">Reference proteome</keyword>
<keyword evidence="1" id="KW-0812">Transmembrane</keyword>
<organism evidence="2 3">
    <name type="scientific">Polarella glacialis</name>
    <name type="common">Dinoflagellate</name>
    <dbReference type="NCBI Taxonomy" id="89957"/>
    <lineage>
        <taxon>Eukaryota</taxon>
        <taxon>Sar</taxon>
        <taxon>Alveolata</taxon>
        <taxon>Dinophyceae</taxon>
        <taxon>Suessiales</taxon>
        <taxon>Suessiaceae</taxon>
        <taxon>Polarella</taxon>
    </lineage>
</organism>
<proteinExistence type="predicted"/>
<keyword evidence="1" id="KW-0472">Membrane</keyword>
<comment type="caution">
    <text evidence="2">The sequence shown here is derived from an EMBL/GenBank/DDBJ whole genome shotgun (WGS) entry which is preliminary data.</text>
</comment>
<protein>
    <submittedName>
        <fullName evidence="2">Uncharacterized protein</fullName>
    </submittedName>
</protein>
<reference evidence="2" key="1">
    <citation type="submission" date="2021-02" db="EMBL/GenBank/DDBJ databases">
        <authorList>
            <person name="Dougan E. K."/>
            <person name="Rhodes N."/>
            <person name="Thang M."/>
            <person name="Chan C."/>
        </authorList>
    </citation>
    <scope>NUCLEOTIDE SEQUENCE</scope>
</reference>